<feature type="transmembrane region" description="Helical" evidence="20">
    <location>
        <begin position="518"/>
        <end position="541"/>
    </location>
</feature>
<evidence type="ECO:0000256" key="7">
    <source>
        <dbReference type="ARBA" id="ARBA00022676"/>
    </source>
</evidence>
<keyword evidence="9 20" id="KW-0812">Transmembrane</keyword>
<accession>A0A2T9ZJK1</accession>
<comment type="similarity">
    <text evidence="4">Belongs to the glycosyltransferase 4 family.</text>
</comment>
<keyword evidence="12" id="KW-0460">Magnesium</keyword>
<dbReference type="PANTHER" id="PTHR10571">
    <property type="entry name" value="UDP-N-ACETYLGLUCOSAMINE--DOLICHYL-PHOSPHATE N-ACETYLGLUCOSAMINEPHOSPHOTRANSFERASE"/>
    <property type="match status" value="1"/>
</dbReference>
<evidence type="ECO:0000256" key="12">
    <source>
        <dbReference type="ARBA" id="ARBA00022842"/>
    </source>
</evidence>
<keyword evidence="22" id="KW-1185">Reference proteome</keyword>
<feature type="transmembrane region" description="Helical" evidence="20">
    <location>
        <begin position="156"/>
        <end position="177"/>
    </location>
</feature>
<feature type="region of interest" description="Disordered" evidence="19">
    <location>
        <begin position="373"/>
        <end position="404"/>
    </location>
</feature>
<dbReference type="UniPathway" id="UPA00378"/>
<evidence type="ECO:0000256" key="4">
    <source>
        <dbReference type="ARBA" id="ARBA00009317"/>
    </source>
</evidence>
<evidence type="ECO:0000256" key="13">
    <source>
        <dbReference type="ARBA" id="ARBA00022989"/>
    </source>
</evidence>
<evidence type="ECO:0000256" key="17">
    <source>
        <dbReference type="ARBA" id="ARBA00044717"/>
    </source>
</evidence>
<evidence type="ECO:0000256" key="14">
    <source>
        <dbReference type="ARBA" id="ARBA00023136"/>
    </source>
</evidence>
<keyword evidence="13 20" id="KW-1133">Transmembrane helix</keyword>
<dbReference type="GO" id="GO:0016757">
    <property type="term" value="F:glycosyltransferase activity"/>
    <property type="evidence" value="ECO:0007669"/>
    <property type="project" value="UniProtKB-KW"/>
</dbReference>
<dbReference type="Pfam" id="PF00953">
    <property type="entry name" value="Glycos_transf_4"/>
    <property type="match status" value="1"/>
</dbReference>
<evidence type="ECO:0000256" key="19">
    <source>
        <dbReference type="SAM" id="MobiDB-lite"/>
    </source>
</evidence>
<dbReference type="GO" id="GO:0005789">
    <property type="term" value="C:endoplasmic reticulum membrane"/>
    <property type="evidence" value="ECO:0007669"/>
    <property type="project" value="UniProtKB-SubCell"/>
</dbReference>
<comment type="cofactor">
    <cofactor evidence="1">
        <name>Mg(2+)</name>
        <dbReference type="ChEBI" id="CHEBI:18420"/>
    </cofactor>
</comment>
<evidence type="ECO:0000256" key="20">
    <source>
        <dbReference type="SAM" id="Phobius"/>
    </source>
</evidence>
<keyword evidence="7" id="KW-0328">Glycosyltransferase</keyword>
<dbReference type="STRING" id="133381.A0A2T9ZJK1"/>
<evidence type="ECO:0000256" key="1">
    <source>
        <dbReference type="ARBA" id="ARBA00001946"/>
    </source>
</evidence>
<evidence type="ECO:0000256" key="3">
    <source>
        <dbReference type="ARBA" id="ARBA00004922"/>
    </source>
</evidence>
<evidence type="ECO:0000256" key="9">
    <source>
        <dbReference type="ARBA" id="ARBA00022692"/>
    </source>
</evidence>
<dbReference type="Proteomes" id="UP000245609">
    <property type="component" value="Unassembled WGS sequence"/>
</dbReference>
<keyword evidence="8" id="KW-0808">Transferase</keyword>
<dbReference type="InterPro" id="IPR000715">
    <property type="entry name" value="Glycosyl_transferase_4"/>
</dbReference>
<comment type="function">
    <text evidence="17">UDP-N-acetylglucosamine--dolichyl-phosphate N-acetylglucosaminephosphotransferase that operates in the biosynthetic pathway of dolichol-linked oligosaccharides, the glycan precursors employed in protein asparagine (N)-glycosylation. The assembly of dolichol-linked oligosaccharides begins on the cytosolic side of the endoplasmic reticulum membrane and finishes in its lumen. The sequential addition of sugars to dolichol pyrophosphate produces dolichol-linked oligosaccharides containing fourteen sugars, including two GlcNAcs, nine mannoses and three glucoses. Once assembled, the oligosaccharide is transferred from the lipid to nascent proteins by oligosaccharyltransferases. Catalyzes the initial step of dolichol-linked oligosaccharide biosynthesis, transfering GlcNAc-1-P from cytosolic UDP-GlcNAc onto the carrier lipid dolichyl phosphate (P-dolichol), yielding GlcNAc-P-P-dolichol embedded in the cytoplasmic leaflet of the endoplasmic reticulum membrane.</text>
</comment>
<dbReference type="PANTHER" id="PTHR10571:SF0">
    <property type="entry name" value="UDP-N-ACETYLGLUCOSAMINE--DOLICHYL-PHOSPHATE N-ACETYLGLUCOSAMINEPHOSPHOTRANSFERASE"/>
    <property type="match status" value="1"/>
</dbReference>
<evidence type="ECO:0000256" key="6">
    <source>
        <dbReference type="ARBA" id="ARBA00017659"/>
    </source>
</evidence>
<dbReference type="CDD" id="cd06855">
    <property type="entry name" value="GT_GPT_euk"/>
    <property type="match status" value="1"/>
</dbReference>
<evidence type="ECO:0000256" key="2">
    <source>
        <dbReference type="ARBA" id="ARBA00004477"/>
    </source>
</evidence>
<dbReference type="GO" id="GO:0003975">
    <property type="term" value="F:UDP-N-acetylglucosamine-dolichyl-phosphate N-acetylglucosaminephosphotransferase activity"/>
    <property type="evidence" value="ECO:0007669"/>
    <property type="project" value="UniProtKB-EC"/>
</dbReference>
<keyword evidence="14 20" id="KW-0472">Membrane</keyword>
<feature type="transmembrane region" description="Helical" evidence="20">
    <location>
        <begin position="251"/>
        <end position="274"/>
    </location>
</feature>
<feature type="transmembrane region" description="Helical" evidence="20">
    <location>
        <begin position="310"/>
        <end position="330"/>
    </location>
</feature>
<evidence type="ECO:0000256" key="18">
    <source>
        <dbReference type="ARBA" id="ARBA00045078"/>
    </source>
</evidence>
<keyword evidence="11" id="KW-0256">Endoplasmic reticulum</keyword>
<feature type="compositionally biased region" description="Basic and acidic residues" evidence="19">
    <location>
        <begin position="376"/>
        <end position="386"/>
    </location>
</feature>
<comment type="caution">
    <text evidence="21">The sequence shown here is derived from an EMBL/GenBank/DDBJ whole genome shotgun (WGS) entry which is preliminary data.</text>
</comment>
<comment type="subcellular location">
    <subcellularLocation>
        <location evidence="2">Endoplasmic reticulum membrane</location>
        <topology evidence="2">Multi-pass membrane protein</topology>
    </subcellularLocation>
</comment>
<feature type="transmembrane region" description="Helical" evidence="20">
    <location>
        <begin position="225"/>
        <end position="245"/>
    </location>
</feature>
<gene>
    <name evidence="21" type="ORF">BB560_000761</name>
</gene>
<dbReference type="EMBL" id="MBFS01000086">
    <property type="protein sequence ID" value="PVV04730.1"/>
    <property type="molecule type" value="Genomic_DNA"/>
</dbReference>
<dbReference type="AlphaFoldDB" id="A0A2T9ZJK1"/>
<comment type="catalytic activity">
    <reaction evidence="18">
        <text>a di-trans,poly-cis-dolichyl phosphate + UDP-N-acetyl-alpha-D-glucosamine = an N-acetyl-alpha-D-glucosaminyl-diphospho-di-trans,poly-cis-dolichol + UMP</text>
        <dbReference type="Rhea" id="RHEA:13289"/>
        <dbReference type="Rhea" id="RHEA-COMP:19498"/>
        <dbReference type="Rhea" id="RHEA-COMP:19507"/>
        <dbReference type="ChEBI" id="CHEBI:57683"/>
        <dbReference type="ChEBI" id="CHEBI:57705"/>
        <dbReference type="ChEBI" id="CHEBI:57865"/>
        <dbReference type="ChEBI" id="CHEBI:58427"/>
        <dbReference type="EC" id="2.7.8.15"/>
    </reaction>
    <physiologicalReaction direction="left-to-right" evidence="18">
        <dbReference type="Rhea" id="RHEA:13290"/>
    </physiologicalReaction>
</comment>
<dbReference type="GO" id="GO:0006488">
    <property type="term" value="P:dolichol-linked oligosaccharide biosynthetic process"/>
    <property type="evidence" value="ECO:0007669"/>
    <property type="project" value="InterPro"/>
</dbReference>
<evidence type="ECO:0000256" key="15">
    <source>
        <dbReference type="ARBA" id="ARBA00029567"/>
    </source>
</evidence>
<evidence type="ECO:0000313" key="21">
    <source>
        <dbReference type="EMBL" id="PVV04730.1"/>
    </source>
</evidence>
<dbReference type="OrthoDB" id="10262326at2759"/>
<feature type="compositionally biased region" description="Polar residues" evidence="19">
    <location>
        <begin position="389"/>
        <end position="404"/>
    </location>
</feature>
<evidence type="ECO:0000256" key="11">
    <source>
        <dbReference type="ARBA" id="ARBA00022824"/>
    </source>
</evidence>
<dbReference type="GO" id="GO:0046872">
    <property type="term" value="F:metal ion binding"/>
    <property type="evidence" value="ECO:0007669"/>
    <property type="project" value="UniProtKB-KW"/>
</dbReference>
<comment type="pathway">
    <text evidence="3">Protein modification; protein glycosylation.</text>
</comment>
<reference evidence="21 22" key="1">
    <citation type="journal article" date="2018" name="MBio">
        <title>Comparative Genomics Reveals the Core Gene Toolbox for the Fungus-Insect Symbiosis.</title>
        <authorList>
            <person name="Wang Y."/>
            <person name="Stata M."/>
            <person name="Wang W."/>
            <person name="Stajich J.E."/>
            <person name="White M.M."/>
            <person name="Moncalvo J.M."/>
        </authorList>
    </citation>
    <scope>NUCLEOTIDE SEQUENCE [LARGE SCALE GENOMIC DNA]</scope>
    <source>
        <strain evidence="21 22">SC-DP-2</strain>
    </source>
</reference>
<dbReference type="EC" id="2.7.8.15" evidence="5"/>
<sequence length="546" mass="61855">MPFLSKYNSDLRWYRPDLVYKTGSLPLVYVLWQIRFEPLLLCISLSILAGIATLVTIPGLSTRFKKVGLYGMDMNKRNRPVLAEGVGVIAATFYLIATICFIPFLFNKDPSQDGKQLYRFPFNKFGEYLSALLSLQSMVFLGFADDVLNLRWRFKLILPTVASIPVLMVYYVSFGQTHVVVPKPLHKLLGASFDMDAFYYIYMGSMAVFCTNSINILAGVNGVEVIQSIIIAVSILINNIIHICYARPETVYYHSLSLVLVLPFLCVSLALFKLNKYPAKVFVGDTYCYFAGMTFAVAGILGHFSKTLLLFFLPQIVNFLYSIPQLFRLVPCPRHRMPNFTLLQYKQPENKSSGYLSISSALSGSKLFASKVSTKTKSESPKKEKNSNGYESSPENQSEISSESGSDFFGIQKLGFEKVHDQQKQKQKGESKNQVQNLAASGLKPVVCKRGLLTASKVPLTECSKLGLKLINFLEFFGLVQVWRDKNGVMKEVNNFTMLNFLLIKFGPMPEYLLTRRIMYIQIVFSLFAFFIRFSMAPFFYDDIFK</sequence>
<evidence type="ECO:0000256" key="16">
    <source>
        <dbReference type="ARBA" id="ARBA00033238"/>
    </source>
</evidence>
<feature type="transmembrane region" description="Helical" evidence="20">
    <location>
        <begin position="38"/>
        <end position="60"/>
    </location>
</feature>
<organism evidence="21 22">
    <name type="scientific">Smittium megazygosporum</name>
    <dbReference type="NCBI Taxonomy" id="133381"/>
    <lineage>
        <taxon>Eukaryota</taxon>
        <taxon>Fungi</taxon>
        <taxon>Fungi incertae sedis</taxon>
        <taxon>Zoopagomycota</taxon>
        <taxon>Kickxellomycotina</taxon>
        <taxon>Harpellomycetes</taxon>
        <taxon>Harpellales</taxon>
        <taxon>Legeriomycetaceae</taxon>
        <taxon>Smittium</taxon>
    </lineage>
</organism>
<feature type="transmembrane region" description="Helical" evidence="20">
    <location>
        <begin position="197"/>
        <end position="218"/>
    </location>
</feature>
<name>A0A2T9ZJK1_9FUNG</name>
<feature type="transmembrane region" description="Helical" evidence="20">
    <location>
        <begin position="125"/>
        <end position="144"/>
    </location>
</feature>
<feature type="transmembrane region" description="Helical" evidence="20">
    <location>
        <begin position="286"/>
        <end position="304"/>
    </location>
</feature>
<proteinExistence type="inferred from homology"/>
<evidence type="ECO:0000256" key="5">
    <source>
        <dbReference type="ARBA" id="ARBA00013225"/>
    </source>
</evidence>
<evidence type="ECO:0000313" key="22">
    <source>
        <dbReference type="Proteomes" id="UP000245609"/>
    </source>
</evidence>
<evidence type="ECO:0000256" key="10">
    <source>
        <dbReference type="ARBA" id="ARBA00022723"/>
    </source>
</evidence>
<keyword evidence="10" id="KW-0479">Metal-binding</keyword>
<feature type="transmembrane region" description="Helical" evidence="20">
    <location>
        <begin position="81"/>
        <end position="105"/>
    </location>
</feature>
<dbReference type="InterPro" id="IPR033895">
    <property type="entry name" value="GPT"/>
</dbReference>
<protein>
    <recommendedName>
        <fullName evidence="6">UDP-N-acetylglucosamine--dolichyl-phosphate N-acetylglucosaminephosphotransferase</fullName>
        <ecNumber evidence="5">2.7.8.15</ecNumber>
    </recommendedName>
    <alternativeName>
        <fullName evidence="15">GlcNAc-1-P transferase</fullName>
    </alternativeName>
    <alternativeName>
        <fullName evidence="16">N-acetylglucosamine-1-phosphate transferase</fullName>
    </alternativeName>
</protein>
<evidence type="ECO:0000256" key="8">
    <source>
        <dbReference type="ARBA" id="ARBA00022679"/>
    </source>
</evidence>